<keyword evidence="3" id="KW-1185">Reference proteome</keyword>
<comment type="caution">
    <text evidence="2">The sequence shown here is derived from an EMBL/GenBank/DDBJ whole genome shotgun (WGS) entry which is preliminary data.</text>
</comment>
<keyword evidence="1" id="KW-1133">Transmembrane helix</keyword>
<organism evidence="2 3">
    <name type="scientific">Solanum commersonii</name>
    <name type="common">Commerson's wild potato</name>
    <name type="synonym">Commerson's nightshade</name>
    <dbReference type="NCBI Taxonomy" id="4109"/>
    <lineage>
        <taxon>Eukaryota</taxon>
        <taxon>Viridiplantae</taxon>
        <taxon>Streptophyta</taxon>
        <taxon>Embryophyta</taxon>
        <taxon>Tracheophyta</taxon>
        <taxon>Spermatophyta</taxon>
        <taxon>Magnoliopsida</taxon>
        <taxon>eudicotyledons</taxon>
        <taxon>Gunneridae</taxon>
        <taxon>Pentapetalae</taxon>
        <taxon>asterids</taxon>
        <taxon>lamiids</taxon>
        <taxon>Solanales</taxon>
        <taxon>Solanaceae</taxon>
        <taxon>Solanoideae</taxon>
        <taxon>Solaneae</taxon>
        <taxon>Solanum</taxon>
    </lineage>
</organism>
<accession>A0A9J6AHU5</accession>
<dbReference type="AlphaFoldDB" id="A0A9J6AHU5"/>
<name>A0A9J6AHU5_SOLCO</name>
<dbReference type="Proteomes" id="UP000824120">
    <property type="component" value="Chromosome 2"/>
</dbReference>
<protein>
    <submittedName>
        <fullName evidence="2">Uncharacterized protein</fullName>
    </submittedName>
</protein>
<keyword evidence="1" id="KW-0472">Membrane</keyword>
<dbReference type="EMBL" id="JACXVP010000002">
    <property type="protein sequence ID" value="KAG5624009.1"/>
    <property type="molecule type" value="Genomic_DNA"/>
</dbReference>
<evidence type="ECO:0000313" key="3">
    <source>
        <dbReference type="Proteomes" id="UP000824120"/>
    </source>
</evidence>
<keyword evidence="1" id="KW-0812">Transmembrane</keyword>
<evidence type="ECO:0000256" key="1">
    <source>
        <dbReference type="SAM" id="Phobius"/>
    </source>
</evidence>
<gene>
    <name evidence="2" type="ORF">H5410_009227</name>
</gene>
<feature type="transmembrane region" description="Helical" evidence="1">
    <location>
        <begin position="103"/>
        <end position="122"/>
    </location>
</feature>
<reference evidence="2 3" key="1">
    <citation type="submission" date="2020-09" db="EMBL/GenBank/DDBJ databases">
        <title>De no assembly of potato wild relative species, Solanum commersonii.</title>
        <authorList>
            <person name="Cho K."/>
        </authorList>
    </citation>
    <scope>NUCLEOTIDE SEQUENCE [LARGE SCALE GENOMIC DNA]</scope>
    <source>
        <strain evidence="2">LZ3.2</strain>
        <tissue evidence="2">Leaf</tissue>
    </source>
</reference>
<sequence length="136" mass="15455">MAESELYKVNGSGRTTIRHLVEPTMRGSPHYLRELYGGWRAKEEVEFKTTKWAKITVKNDGRNAREESGSGKLGEEDKAFARLMTLHEGDEARIQSQYKHKTLLGILVQLGTWALWLTAWNVSAVGHMRAAYCAFK</sequence>
<evidence type="ECO:0000313" key="2">
    <source>
        <dbReference type="EMBL" id="KAG5624009.1"/>
    </source>
</evidence>
<proteinExistence type="predicted"/>